<dbReference type="RefSeq" id="WP_432748981.1">
    <property type="nucleotide sequence ID" value="NZ_CP116940.1"/>
</dbReference>
<accession>A0ABT9YBI1</accession>
<dbReference type="Gene3D" id="3.40.930.10">
    <property type="entry name" value="Mannitol-specific EII, Chain A"/>
    <property type="match status" value="1"/>
</dbReference>
<proteinExistence type="predicted"/>
<dbReference type="InterPro" id="IPR016152">
    <property type="entry name" value="PTrfase/Anion_transptr"/>
</dbReference>
<sequence length="161" mass="18163">MIFQDDNSLDMHIDPKYIFMDFEAENDMDAIKKMAANLNKEGVVKESFISAILEREKNFCTGLQFDEAGIAIPHTDTQHVNLPAVSIAVLKNPLSFQEMGTPGTKVNVEIIFMLAIKAAHSQVEFLQTLMTEFQKNGVLTSLIQSESKNELLNKFKILLRK</sequence>
<dbReference type="InterPro" id="IPR051541">
    <property type="entry name" value="PTS_SugarTrans_NitroReg"/>
</dbReference>
<name>A0ABT9YBI1_9FIRM</name>
<organism evidence="2 3">
    <name type="scientific">Pectinatus haikarae</name>
    <dbReference type="NCBI Taxonomy" id="349096"/>
    <lineage>
        <taxon>Bacteria</taxon>
        <taxon>Bacillati</taxon>
        <taxon>Bacillota</taxon>
        <taxon>Negativicutes</taxon>
        <taxon>Selenomonadales</taxon>
        <taxon>Selenomonadaceae</taxon>
        <taxon>Pectinatus</taxon>
    </lineage>
</organism>
<evidence type="ECO:0000313" key="2">
    <source>
        <dbReference type="EMBL" id="MDQ0205059.1"/>
    </source>
</evidence>
<evidence type="ECO:0000313" key="3">
    <source>
        <dbReference type="Proteomes" id="UP001239167"/>
    </source>
</evidence>
<dbReference type="Pfam" id="PF00359">
    <property type="entry name" value="PTS_EIIA_2"/>
    <property type="match status" value="1"/>
</dbReference>
<gene>
    <name evidence="2" type="ORF">J2S01_002797</name>
</gene>
<feature type="domain" description="PTS EIIA type-2" evidence="1">
    <location>
        <begin position="11"/>
        <end position="158"/>
    </location>
</feature>
<reference evidence="2 3" key="1">
    <citation type="submission" date="2023-07" db="EMBL/GenBank/DDBJ databases">
        <title>Genomic Encyclopedia of Type Strains, Phase IV (KMG-IV): sequencing the most valuable type-strain genomes for metagenomic binning, comparative biology and taxonomic classification.</title>
        <authorList>
            <person name="Goeker M."/>
        </authorList>
    </citation>
    <scope>NUCLEOTIDE SEQUENCE [LARGE SCALE GENOMIC DNA]</scope>
    <source>
        <strain evidence="2 3">DSM 16980</strain>
    </source>
</reference>
<dbReference type="Proteomes" id="UP001239167">
    <property type="component" value="Unassembled WGS sequence"/>
</dbReference>
<dbReference type="SUPFAM" id="SSF55804">
    <property type="entry name" value="Phoshotransferase/anion transport protein"/>
    <property type="match status" value="1"/>
</dbReference>
<dbReference type="CDD" id="cd00211">
    <property type="entry name" value="PTS_IIA_fru"/>
    <property type="match status" value="1"/>
</dbReference>
<protein>
    <submittedName>
        <fullName evidence="2">PTS system galactitol-specific IIA component</fullName>
    </submittedName>
</protein>
<dbReference type="EMBL" id="JAUSUE010000028">
    <property type="protein sequence ID" value="MDQ0205059.1"/>
    <property type="molecule type" value="Genomic_DNA"/>
</dbReference>
<dbReference type="PROSITE" id="PS51094">
    <property type="entry name" value="PTS_EIIA_TYPE_2"/>
    <property type="match status" value="1"/>
</dbReference>
<evidence type="ECO:0000259" key="1">
    <source>
        <dbReference type="PROSITE" id="PS51094"/>
    </source>
</evidence>
<keyword evidence="3" id="KW-1185">Reference proteome</keyword>
<dbReference type="PANTHER" id="PTHR47738:SF3">
    <property type="entry name" value="PHOSPHOTRANSFERASE SYSTEM MANNITOL_FRUCTOSE-SPECIFIC IIA DOMAIN CONTAINING PROTEIN"/>
    <property type="match status" value="1"/>
</dbReference>
<dbReference type="PANTHER" id="PTHR47738">
    <property type="entry name" value="PTS SYSTEM FRUCTOSE-LIKE EIIA COMPONENT-RELATED"/>
    <property type="match status" value="1"/>
</dbReference>
<dbReference type="InterPro" id="IPR002178">
    <property type="entry name" value="PTS_EIIA_type-2_dom"/>
</dbReference>
<comment type="caution">
    <text evidence="2">The sequence shown here is derived from an EMBL/GenBank/DDBJ whole genome shotgun (WGS) entry which is preliminary data.</text>
</comment>